<evidence type="ECO:0000313" key="3">
    <source>
        <dbReference type="EMBL" id="NDL68033.1"/>
    </source>
</evidence>
<dbReference type="SUPFAM" id="SSF52821">
    <property type="entry name" value="Rhodanese/Cell cycle control phosphatase"/>
    <property type="match status" value="1"/>
</dbReference>
<dbReference type="InterPro" id="IPR036873">
    <property type="entry name" value="Rhodanese-like_dom_sf"/>
</dbReference>
<gene>
    <name evidence="3" type="primary">mnmH</name>
    <name evidence="3" type="ORF">GXN74_09805</name>
</gene>
<evidence type="ECO:0000256" key="1">
    <source>
        <dbReference type="ARBA" id="ARBA00023266"/>
    </source>
</evidence>
<dbReference type="EMBL" id="JAAEEH010000026">
    <property type="protein sequence ID" value="NDL68033.1"/>
    <property type="molecule type" value="Genomic_DNA"/>
</dbReference>
<accession>A0A7X5HWT0</accession>
<organism evidence="3 4">
    <name type="scientific">Anaerotalea alkaliphila</name>
    <dbReference type="NCBI Taxonomy" id="2662126"/>
    <lineage>
        <taxon>Bacteria</taxon>
        <taxon>Bacillati</taxon>
        <taxon>Bacillota</taxon>
        <taxon>Clostridia</taxon>
        <taxon>Eubacteriales</taxon>
        <taxon>Anaerotalea</taxon>
    </lineage>
</organism>
<evidence type="ECO:0000313" key="4">
    <source>
        <dbReference type="Proteomes" id="UP000461585"/>
    </source>
</evidence>
<dbReference type="Proteomes" id="UP000461585">
    <property type="component" value="Unassembled WGS sequence"/>
</dbReference>
<reference evidence="3 4" key="1">
    <citation type="submission" date="2020-01" db="EMBL/GenBank/DDBJ databases">
        <title>Anaeroalcalibacter tamaniensis gen. nov., sp. nov., moderately halophilic strictly anaerobic fermenter bacterium from mud volcano of Taman peninsula.</title>
        <authorList>
            <person name="Frolova A."/>
            <person name="Merkel A.Y."/>
            <person name="Slobodkin A.I."/>
        </authorList>
    </citation>
    <scope>NUCLEOTIDE SEQUENCE [LARGE SCALE GENOMIC DNA]</scope>
    <source>
        <strain evidence="3 4">F-3ap</strain>
    </source>
</reference>
<dbReference type="NCBIfam" id="TIGR03167">
    <property type="entry name" value="tRNA_sel_U_synt"/>
    <property type="match status" value="1"/>
</dbReference>
<dbReference type="Pfam" id="PF00581">
    <property type="entry name" value="Rhodanese"/>
    <property type="match status" value="1"/>
</dbReference>
<dbReference type="HAMAP" id="MF_01622">
    <property type="entry name" value="tRNA_sel_U_synth"/>
    <property type="match status" value="1"/>
</dbReference>
<dbReference type="InterPro" id="IPR001763">
    <property type="entry name" value="Rhodanese-like_dom"/>
</dbReference>
<comment type="caution">
    <text evidence="3">The sequence shown here is derived from an EMBL/GenBank/DDBJ whole genome shotgun (WGS) entry which is preliminary data.</text>
</comment>
<proteinExistence type="inferred from homology"/>
<dbReference type="NCBIfam" id="NF008751">
    <property type="entry name" value="PRK11784.1-3"/>
    <property type="match status" value="1"/>
</dbReference>
<dbReference type="NCBIfam" id="NF008750">
    <property type="entry name" value="PRK11784.1-2"/>
    <property type="match status" value="1"/>
</dbReference>
<dbReference type="Gene3D" id="3.40.250.10">
    <property type="entry name" value="Rhodanese-like domain"/>
    <property type="match status" value="1"/>
</dbReference>
<dbReference type="InterPro" id="IPR017582">
    <property type="entry name" value="SelU"/>
</dbReference>
<dbReference type="GO" id="GO:0002098">
    <property type="term" value="P:tRNA wobble uridine modification"/>
    <property type="evidence" value="ECO:0007669"/>
    <property type="project" value="InterPro"/>
</dbReference>
<dbReference type="GO" id="GO:0043828">
    <property type="term" value="F:tRNA 2-selenouridine synthase activity"/>
    <property type="evidence" value="ECO:0007669"/>
    <property type="project" value="InterPro"/>
</dbReference>
<dbReference type="SMART" id="SM00450">
    <property type="entry name" value="RHOD"/>
    <property type="match status" value="1"/>
</dbReference>
<dbReference type="InterPro" id="IPR058840">
    <property type="entry name" value="AAA_SelU"/>
</dbReference>
<dbReference type="Pfam" id="PF26341">
    <property type="entry name" value="AAA_SelU"/>
    <property type="match status" value="1"/>
</dbReference>
<keyword evidence="1" id="KW-0711">Selenium</keyword>
<dbReference type="RefSeq" id="WP_162370756.1">
    <property type="nucleotide sequence ID" value="NZ_JAAEEH010000026.1"/>
</dbReference>
<dbReference type="PROSITE" id="PS50206">
    <property type="entry name" value="RHODANESE_3"/>
    <property type="match status" value="1"/>
</dbReference>
<dbReference type="PANTHER" id="PTHR30401:SF0">
    <property type="entry name" value="TRNA 2-SELENOURIDINE SYNTHASE"/>
    <property type="match status" value="1"/>
</dbReference>
<protein>
    <submittedName>
        <fullName evidence="3">tRNA 2-selenouridine(34) synthase MnmH</fullName>
    </submittedName>
</protein>
<name>A0A7X5HWT0_9FIRM</name>
<dbReference type="AlphaFoldDB" id="A0A7X5HWT0"/>
<evidence type="ECO:0000259" key="2">
    <source>
        <dbReference type="PROSITE" id="PS50206"/>
    </source>
</evidence>
<dbReference type="PANTHER" id="PTHR30401">
    <property type="entry name" value="TRNA 2-SELENOURIDINE SYNTHASE"/>
    <property type="match status" value="1"/>
</dbReference>
<keyword evidence="4" id="KW-1185">Reference proteome</keyword>
<feature type="domain" description="Rhodanese" evidence="2">
    <location>
        <begin position="11"/>
        <end position="135"/>
    </location>
</feature>
<sequence length="364" mass="41378">METTNDFHSIVVHNTPLMDVRAPVEFEKGAFPGAVNLPLMTDEERHLVGICYKEKGSEEAVKLGHQLVQGEVRESRVRAWTKQLELHPDSLLYCFRGGLRSQISQGWIKEATGREIPRLEGGYKAFRNYLMEELAPERQTAVPVILGGCTGSGKTVLLNRYAWSVDLEGLARHRGSAFGKRIQPQPSTIDFENALAYALIRHRHQGHAHLLLEDEGQHIGRCYLPKPLYEHFLTGNLVVLDVPLEKRVENILGEYVVLSQEEHILQQGQESGMALWRGYIESSIDRARKRLGGDRHKRIKEAFLSACALQDTTGSSAGHSRWIRILLEEYYDPMYNYQLENTRRKVVFRGGWGEVQAYLDGFGK</sequence>